<gene>
    <name evidence="6" type="ORF">KAK10_00660</name>
</gene>
<keyword evidence="7" id="KW-1185">Reference proteome</keyword>
<dbReference type="Proteomes" id="UP001057481">
    <property type="component" value="Unassembled WGS sequence"/>
</dbReference>
<evidence type="ECO:0000256" key="4">
    <source>
        <dbReference type="ARBA" id="ARBA00023136"/>
    </source>
</evidence>
<reference evidence="6" key="1">
    <citation type="submission" date="2021-04" db="EMBL/GenBank/DDBJ databases">
        <title>Taxonomic assessment of Weissella genus.</title>
        <authorList>
            <person name="Fanelli F."/>
            <person name="Chieffi D."/>
            <person name="Dell'Aquila A."/>
            <person name="Gyu-Sung C."/>
            <person name="Franz C.M.A.P."/>
            <person name="Fusco V."/>
        </authorList>
    </citation>
    <scope>NUCLEOTIDE SEQUENCE</scope>
    <source>
        <strain evidence="6">LMG 25373</strain>
    </source>
</reference>
<dbReference type="EMBL" id="JAGMVS010000037">
    <property type="protein sequence ID" value="MCM2436447.1"/>
    <property type="molecule type" value="Genomic_DNA"/>
</dbReference>
<name>A0ABT0VJ69_9LACO</name>
<dbReference type="Pfam" id="PF02674">
    <property type="entry name" value="Colicin_V"/>
    <property type="match status" value="1"/>
</dbReference>
<proteinExistence type="predicted"/>
<dbReference type="PANTHER" id="PTHR37306:SF1">
    <property type="entry name" value="COLICIN V PRODUCTION PROTEIN"/>
    <property type="match status" value="1"/>
</dbReference>
<accession>A0ABT0VJ69</accession>
<evidence type="ECO:0000256" key="1">
    <source>
        <dbReference type="ARBA" id="ARBA00004141"/>
    </source>
</evidence>
<feature type="transmembrane region" description="Helical" evidence="5">
    <location>
        <begin position="77"/>
        <end position="96"/>
    </location>
</feature>
<dbReference type="InterPro" id="IPR003825">
    <property type="entry name" value="Colicin-V_CvpA"/>
</dbReference>
<comment type="caution">
    <text evidence="6">The sequence shown here is derived from an EMBL/GenBank/DDBJ whole genome shotgun (WGS) entry which is preliminary data.</text>
</comment>
<comment type="subcellular location">
    <subcellularLocation>
        <location evidence="1">Membrane</location>
        <topology evidence="1">Multi-pass membrane protein</topology>
    </subcellularLocation>
</comment>
<keyword evidence="3 5" id="KW-1133">Transmembrane helix</keyword>
<feature type="transmembrane region" description="Helical" evidence="5">
    <location>
        <begin position="30"/>
        <end position="56"/>
    </location>
</feature>
<evidence type="ECO:0000256" key="5">
    <source>
        <dbReference type="SAM" id="Phobius"/>
    </source>
</evidence>
<dbReference type="PANTHER" id="PTHR37306">
    <property type="entry name" value="COLICIN V PRODUCTION PROTEIN"/>
    <property type="match status" value="1"/>
</dbReference>
<evidence type="ECO:0000256" key="2">
    <source>
        <dbReference type="ARBA" id="ARBA00022692"/>
    </source>
</evidence>
<keyword evidence="2 5" id="KW-0812">Transmembrane</keyword>
<sequence>MILETILILILVWAFINGYRQGLLNTLARLIGYAFLAVIAMLLAHPLGTIITNFITSTSTTYRPNVPSVLLNRGSQFLGSGLAFIIIYAIGGYVIHTLLGGLKFIKKIPVVSTFNAILGGMINLAFTYIILFFILQFLSVLNIEWLHQQFLQAPIIETLLDKTPIISNKIYQWWLKQSF</sequence>
<keyword evidence="4 5" id="KW-0472">Membrane</keyword>
<protein>
    <submittedName>
        <fullName evidence="6">CvpA family protein</fullName>
    </submittedName>
</protein>
<evidence type="ECO:0000313" key="7">
    <source>
        <dbReference type="Proteomes" id="UP001057481"/>
    </source>
</evidence>
<evidence type="ECO:0000256" key="3">
    <source>
        <dbReference type="ARBA" id="ARBA00022989"/>
    </source>
</evidence>
<feature type="transmembrane region" description="Helical" evidence="5">
    <location>
        <begin position="116"/>
        <end position="141"/>
    </location>
</feature>
<dbReference type="RefSeq" id="WP_205142898.1">
    <property type="nucleotide sequence ID" value="NZ_JAFBDN010000002.1"/>
</dbReference>
<organism evidence="6 7">
    <name type="scientific">Periweissella beninensis</name>
    <dbReference type="NCBI Taxonomy" id="504936"/>
    <lineage>
        <taxon>Bacteria</taxon>
        <taxon>Bacillati</taxon>
        <taxon>Bacillota</taxon>
        <taxon>Bacilli</taxon>
        <taxon>Lactobacillales</taxon>
        <taxon>Lactobacillaceae</taxon>
        <taxon>Periweissella</taxon>
    </lineage>
</organism>
<evidence type="ECO:0000313" key="6">
    <source>
        <dbReference type="EMBL" id="MCM2436447.1"/>
    </source>
</evidence>